<proteinExistence type="predicted"/>
<organism evidence="1 2">
    <name type="scientific">Vibrio cidicii</name>
    <dbReference type="NCBI Taxonomy" id="1763883"/>
    <lineage>
        <taxon>Bacteria</taxon>
        <taxon>Pseudomonadati</taxon>
        <taxon>Pseudomonadota</taxon>
        <taxon>Gammaproteobacteria</taxon>
        <taxon>Vibrionales</taxon>
        <taxon>Vibrionaceae</taxon>
        <taxon>Vibrio</taxon>
    </lineage>
</organism>
<evidence type="ECO:0000313" key="2">
    <source>
        <dbReference type="Proteomes" id="UP000075346"/>
    </source>
</evidence>
<evidence type="ECO:0000313" key="1">
    <source>
        <dbReference type="EMBL" id="KYN89007.1"/>
    </source>
</evidence>
<reference evidence="2" key="1">
    <citation type="submission" date="2015-12" db="EMBL/GenBank/DDBJ databases">
        <authorList>
            <person name="Shamseldin A."/>
            <person name="Moawad H."/>
            <person name="Abd El-Rahim W.M."/>
            <person name="Sadowsky M.J."/>
        </authorList>
    </citation>
    <scope>NUCLEOTIDE SEQUENCE [LARGE SCALE GENOMIC DNA]</scope>
    <source>
        <strain evidence="2">2538-88</strain>
    </source>
</reference>
<comment type="caution">
    <text evidence="1">The sequence shown here is derived from an EMBL/GenBank/DDBJ whole genome shotgun (WGS) entry which is preliminary data.</text>
</comment>
<sequence>MLKKGLIFAAVAFALSGCNSTQTIEDTQQFAQCTFPDAPKEEAPAWICDVMPKDLAAGAMGYAKKSSAGMNVMRTAAINQARVQLAAQFQTDVNNMFKQAVQSSVATNETGAIESVMETFESVTKNVVTRRLSNSKLIVSQVSPSGGLYVLVGMDQATFQANLEQVVDAATQESKLWEKFNSEKAAEDLTNALNSLKAM</sequence>
<dbReference type="PROSITE" id="PS51257">
    <property type="entry name" value="PROKAR_LIPOPROTEIN"/>
    <property type="match status" value="1"/>
</dbReference>
<dbReference type="EMBL" id="LOBR01000030">
    <property type="protein sequence ID" value="KYN89007.1"/>
    <property type="molecule type" value="Genomic_DNA"/>
</dbReference>
<dbReference type="AlphaFoldDB" id="A0A151KYV4"/>
<dbReference type="RefSeq" id="WP_039462210.1">
    <property type="nucleotide sequence ID" value="NZ_CAXYEW010000014.1"/>
</dbReference>
<name>A0A151KYV4_9VIBR</name>
<gene>
    <name evidence="1" type="ORF">ATY37_13835</name>
</gene>
<dbReference type="GeneID" id="95678361"/>
<evidence type="ECO:0008006" key="3">
    <source>
        <dbReference type="Google" id="ProtNLM"/>
    </source>
</evidence>
<dbReference type="Proteomes" id="UP000075346">
    <property type="component" value="Unassembled WGS sequence"/>
</dbReference>
<accession>A0A151KYV4</accession>
<protein>
    <recommendedName>
        <fullName evidence="3">LPP20 lipoprotein</fullName>
    </recommendedName>
</protein>